<organism evidence="2 3">
    <name type="scientific">Pseudooceanicola spongiae</name>
    <dbReference type="NCBI Taxonomy" id="2613965"/>
    <lineage>
        <taxon>Bacteria</taxon>
        <taxon>Pseudomonadati</taxon>
        <taxon>Pseudomonadota</taxon>
        <taxon>Alphaproteobacteria</taxon>
        <taxon>Rhodobacterales</taxon>
        <taxon>Paracoccaceae</taxon>
        <taxon>Pseudooceanicola</taxon>
    </lineage>
</organism>
<name>A0A7L9WLM3_9RHOB</name>
<feature type="domain" description="Glycosyltransferase 2-like" evidence="1">
    <location>
        <begin position="9"/>
        <end position="167"/>
    </location>
</feature>
<evidence type="ECO:0000259" key="1">
    <source>
        <dbReference type="Pfam" id="PF00535"/>
    </source>
</evidence>
<dbReference type="EMBL" id="CP045201">
    <property type="protein sequence ID" value="QOL81291.1"/>
    <property type="molecule type" value="Genomic_DNA"/>
</dbReference>
<reference evidence="2 3" key="1">
    <citation type="submission" date="2019-10" db="EMBL/GenBank/DDBJ databases">
        <title>Pseudopuniceibacterium sp. HQ09 islated from Antarctica.</title>
        <authorList>
            <person name="Liao L."/>
            <person name="Su S."/>
            <person name="Chen B."/>
            <person name="Yu Y."/>
        </authorList>
    </citation>
    <scope>NUCLEOTIDE SEQUENCE [LARGE SCALE GENOMIC DNA]</scope>
    <source>
        <strain evidence="2 3">HQ09</strain>
    </source>
</reference>
<dbReference type="RefSeq" id="WP_193079210.1">
    <property type="nucleotide sequence ID" value="NZ_CP045201.1"/>
</dbReference>
<dbReference type="CDD" id="cd00761">
    <property type="entry name" value="Glyco_tranf_GTA_type"/>
    <property type="match status" value="1"/>
</dbReference>
<evidence type="ECO:0000313" key="2">
    <source>
        <dbReference type="EMBL" id="QOL81291.1"/>
    </source>
</evidence>
<dbReference type="Pfam" id="PF00535">
    <property type="entry name" value="Glycos_transf_2"/>
    <property type="match status" value="1"/>
</dbReference>
<dbReference type="InterPro" id="IPR001173">
    <property type="entry name" value="Glyco_trans_2-like"/>
</dbReference>
<dbReference type="KEGG" id="pshq:F3W81_10970"/>
<keyword evidence="3" id="KW-1185">Reference proteome</keyword>
<dbReference type="Proteomes" id="UP000594118">
    <property type="component" value="Chromosome"/>
</dbReference>
<proteinExistence type="predicted"/>
<gene>
    <name evidence="2" type="ORF">F3W81_10970</name>
</gene>
<accession>A0A7L9WLM3</accession>
<dbReference type="InterPro" id="IPR050834">
    <property type="entry name" value="Glycosyltransf_2"/>
</dbReference>
<dbReference type="AlphaFoldDB" id="A0A7L9WLM3"/>
<sequence length="332" mass="36420">MTLLTPRASIVVPAYNVAATLGDTLRSLLAQTYAAFEIVVVDDGSCDGTVAMARSFDDARIRIVQQANRGLAGARNSGIAAARGRFIGFCDADDLWRPGKLAAHIAHLEDNPQVGISFSGAILIDDAGQPTGLSQRPRLRGITAAHMFKRNPIGNGSSPVIRRTALEDIAFRPRHEELRDWYFDERLRQSEDIELWLRLMLSTDWTVEGIPGLLTQYRVAAQGLSAGITAQYGNWNRMVGKLVPLNPGFFAATLPAARAYQLRYLARRAVTSGQGDQALALMRQSFAASRLPLWEEPAKTLTTLTAALVLRLAGPKAIDLMRRQLRRRTANS</sequence>
<dbReference type="InterPro" id="IPR029044">
    <property type="entry name" value="Nucleotide-diphossugar_trans"/>
</dbReference>
<dbReference type="Gene3D" id="3.90.550.10">
    <property type="entry name" value="Spore Coat Polysaccharide Biosynthesis Protein SpsA, Chain A"/>
    <property type="match status" value="1"/>
</dbReference>
<dbReference type="PANTHER" id="PTHR43685">
    <property type="entry name" value="GLYCOSYLTRANSFERASE"/>
    <property type="match status" value="1"/>
</dbReference>
<dbReference type="PANTHER" id="PTHR43685:SF2">
    <property type="entry name" value="GLYCOSYLTRANSFERASE 2-LIKE DOMAIN-CONTAINING PROTEIN"/>
    <property type="match status" value="1"/>
</dbReference>
<protein>
    <submittedName>
        <fullName evidence="2">Glycosyltransferase</fullName>
    </submittedName>
</protein>
<keyword evidence="2" id="KW-0808">Transferase</keyword>
<evidence type="ECO:0000313" key="3">
    <source>
        <dbReference type="Proteomes" id="UP000594118"/>
    </source>
</evidence>
<dbReference type="GO" id="GO:0016740">
    <property type="term" value="F:transferase activity"/>
    <property type="evidence" value="ECO:0007669"/>
    <property type="project" value="UniProtKB-KW"/>
</dbReference>
<dbReference type="SUPFAM" id="SSF53448">
    <property type="entry name" value="Nucleotide-diphospho-sugar transferases"/>
    <property type="match status" value="1"/>
</dbReference>